<evidence type="ECO:0000256" key="2">
    <source>
        <dbReference type="ARBA" id="ARBA00022448"/>
    </source>
</evidence>
<keyword evidence="2 7" id="KW-0813">Transport</keyword>
<evidence type="ECO:0000256" key="1">
    <source>
        <dbReference type="ARBA" id="ARBA00004651"/>
    </source>
</evidence>
<dbReference type="Pfam" id="PF00528">
    <property type="entry name" value="BPD_transp_1"/>
    <property type="match status" value="1"/>
</dbReference>
<dbReference type="AlphaFoldDB" id="A0A0X8GYR2"/>
<keyword evidence="10" id="KW-1185">Reference proteome</keyword>
<dbReference type="EMBL" id="CP013213">
    <property type="protein sequence ID" value="AMC92888.1"/>
    <property type="molecule type" value="Genomic_DNA"/>
</dbReference>
<evidence type="ECO:0000256" key="7">
    <source>
        <dbReference type="RuleBase" id="RU363032"/>
    </source>
</evidence>
<keyword evidence="4 7" id="KW-0812">Transmembrane</keyword>
<dbReference type="RefSeq" id="WP_067630973.1">
    <property type="nucleotide sequence ID" value="NZ_CP013213.1"/>
</dbReference>
<keyword evidence="3" id="KW-1003">Cell membrane</keyword>
<dbReference type="Proteomes" id="UP000063781">
    <property type="component" value="Chromosome"/>
</dbReference>
<dbReference type="STRING" id="1514105.AOC36_02480"/>
<evidence type="ECO:0000313" key="9">
    <source>
        <dbReference type="EMBL" id="AMC92888.1"/>
    </source>
</evidence>
<sequence length="251" mass="28330">MIKKSLKTLYAFVFLCIIWELLYLFSAGIGIPSILNTIQALIRNFPVLMRHLFASALRLFYGLSIAFIIGTLTGFIMAKVELIDTLLSPIVYVITPLPKVAFLPIVMVIFGISETARIIILVFVVIFQFIVASRDALKAMPKAYQVSMKSLNLSKKSQLIDILIPYSAPYLFSAIRSGFGMSIAVLFFIETFVNQVGIGYYIMNRWGMVNYPDMFSGILLLSIFGFVVYGCIDWLEQKTCPWRNISNKPKS</sequence>
<comment type="subcellular location">
    <subcellularLocation>
        <location evidence="1 7">Cell membrane</location>
        <topology evidence="1 7">Multi-pass membrane protein</topology>
    </subcellularLocation>
</comment>
<evidence type="ECO:0000256" key="4">
    <source>
        <dbReference type="ARBA" id="ARBA00022692"/>
    </source>
</evidence>
<dbReference type="Gene3D" id="1.10.3720.10">
    <property type="entry name" value="MetI-like"/>
    <property type="match status" value="1"/>
</dbReference>
<evidence type="ECO:0000259" key="8">
    <source>
        <dbReference type="PROSITE" id="PS50928"/>
    </source>
</evidence>
<evidence type="ECO:0000313" key="10">
    <source>
        <dbReference type="Proteomes" id="UP000063781"/>
    </source>
</evidence>
<dbReference type="OrthoDB" id="9804353at2"/>
<keyword evidence="5 7" id="KW-1133">Transmembrane helix</keyword>
<feature type="transmembrane region" description="Helical" evidence="7">
    <location>
        <begin position="118"/>
        <end position="137"/>
    </location>
</feature>
<gene>
    <name evidence="9" type="ORF">AOC36_02480</name>
</gene>
<dbReference type="InterPro" id="IPR000515">
    <property type="entry name" value="MetI-like"/>
</dbReference>
<dbReference type="SUPFAM" id="SSF161098">
    <property type="entry name" value="MetI-like"/>
    <property type="match status" value="1"/>
</dbReference>
<proteinExistence type="inferred from homology"/>
<dbReference type="GO" id="GO:0005886">
    <property type="term" value="C:plasma membrane"/>
    <property type="evidence" value="ECO:0007669"/>
    <property type="project" value="UniProtKB-SubCell"/>
</dbReference>
<dbReference type="PANTHER" id="PTHR30151">
    <property type="entry name" value="ALKANE SULFONATE ABC TRANSPORTER-RELATED, MEMBRANE SUBUNIT"/>
    <property type="match status" value="1"/>
</dbReference>
<feature type="transmembrane region" description="Helical" evidence="7">
    <location>
        <begin position="181"/>
        <end position="202"/>
    </location>
</feature>
<organism evidence="9 10">
    <name type="scientific">Erysipelothrix larvae</name>
    <dbReference type="NCBI Taxonomy" id="1514105"/>
    <lineage>
        <taxon>Bacteria</taxon>
        <taxon>Bacillati</taxon>
        <taxon>Bacillota</taxon>
        <taxon>Erysipelotrichia</taxon>
        <taxon>Erysipelotrichales</taxon>
        <taxon>Erysipelotrichaceae</taxon>
        <taxon>Erysipelothrix</taxon>
    </lineage>
</organism>
<dbReference type="InterPro" id="IPR035906">
    <property type="entry name" value="MetI-like_sf"/>
</dbReference>
<keyword evidence="6 7" id="KW-0472">Membrane</keyword>
<evidence type="ECO:0000256" key="3">
    <source>
        <dbReference type="ARBA" id="ARBA00022475"/>
    </source>
</evidence>
<reference evidence="9 10" key="1">
    <citation type="submission" date="2015-10" db="EMBL/GenBank/DDBJ databases">
        <title>Erysipelothrix larvae sp. LV19 isolated from the larval gut of the rhinoceros beetle, Trypoxylus dichotomus.</title>
        <authorList>
            <person name="Lim S."/>
            <person name="Kim B.-C."/>
        </authorList>
    </citation>
    <scope>NUCLEOTIDE SEQUENCE [LARGE SCALE GENOMIC DNA]</scope>
    <source>
        <strain evidence="9 10">LV19</strain>
    </source>
</reference>
<dbReference type="GO" id="GO:0055085">
    <property type="term" value="P:transmembrane transport"/>
    <property type="evidence" value="ECO:0007669"/>
    <property type="project" value="InterPro"/>
</dbReference>
<feature type="transmembrane region" description="Helical" evidence="7">
    <location>
        <begin position="214"/>
        <end position="235"/>
    </location>
</feature>
<comment type="similarity">
    <text evidence="7">Belongs to the binding-protein-dependent transport system permease family.</text>
</comment>
<feature type="transmembrane region" description="Helical" evidence="7">
    <location>
        <begin position="55"/>
        <end position="78"/>
    </location>
</feature>
<name>A0A0X8GYR2_9FIRM</name>
<feature type="transmembrane region" description="Helical" evidence="7">
    <location>
        <begin position="90"/>
        <end position="112"/>
    </location>
</feature>
<feature type="transmembrane region" description="Helical" evidence="7">
    <location>
        <begin position="12"/>
        <end position="35"/>
    </location>
</feature>
<dbReference type="PANTHER" id="PTHR30151:SF0">
    <property type="entry name" value="ABC TRANSPORTER PERMEASE PROTEIN MJ0413-RELATED"/>
    <property type="match status" value="1"/>
</dbReference>
<evidence type="ECO:0000256" key="6">
    <source>
        <dbReference type="ARBA" id="ARBA00023136"/>
    </source>
</evidence>
<feature type="domain" description="ABC transmembrane type-1" evidence="8">
    <location>
        <begin position="52"/>
        <end position="232"/>
    </location>
</feature>
<dbReference type="KEGG" id="erl:AOC36_02480"/>
<accession>A0A0X8GYR2</accession>
<protein>
    <recommendedName>
        <fullName evidence="8">ABC transmembrane type-1 domain-containing protein</fullName>
    </recommendedName>
</protein>
<evidence type="ECO:0000256" key="5">
    <source>
        <dbReference type="ARBA" id="ARBA00022989"/>
    </source>
</evidence>
<dbReference type="PROSITE" id="PS50928">
    <property type="entry name" value="ABC_TM1"/>
    <property type="match status" value="1"/>
</dbReference>